<comment type="caution">
    <text evidence="1">The sequence shown here is derived from an EMBL/GenBank/DDBJ whole genome shotgun (WGS) entry which is preliminary data.</text>
</comment>
<keyword evidence="2" id="KW-1185">Reference proteome</keyword>
<name>A0AAW2G452_9HYME</name>
<protein>
    <submittedName>
        <fullName evidence="1">Uncharacterized protein</fullName>
    </submittedName>
</protein>
<evidence type="ECO:0000313" key="2">
    <source>
        <dbReference type="Proteomes" id="UP001430953"/>
    </source>
</evidence>
<dbReference type="EMBL" id="JADYXP020000007">
    <property type="protein sequence ID" value="KAL0120897.1"/>
    <property type="molecule type" value="Genomic_DNA"/>
</dbReference>
<reference evidence="1 2" key="1">
    <citation type="submission" date="2023-03" db="EMBL/GenBank/DDBJ databases">
        <title>High recombination rates correlate with genetic variation in Cardiocondyla obscurior ants.</title>
        <authorList>
            <person name="Errbii M."/>
        </authorList>
    </citation>
    <scope>NUCLEOTIDE SEQUENCE [LARGE SCALE GENOMIC DNA]</scope>
    <source>
        <strain evidence="1">Alpha-2009</strain>
        <tissue evidence="1">Whole body</tissue>
    </source>
</reference>
<proteinExistence type="predicted"/>
<accession>A0AAW2G452</accession>
<dbReference type="AlphaFoldDB" id="A0AAW2G452"/>
<dbReference type="Proteomes" id="UP001430953">
    <property type="component" value="Unassembled WGS sequence"/>
</dbReference>
<gene>
    <name evidence="1" type="ORF">PUN28_008527</name>
</gene>
<evidence type="ECO:0000313" key="1">
    <source>
        <dbReference type="EMBL" id="KAL0120897.1"/>
    </source>
</evidence>
<organism evidence="1 2">
    <name type="scientific">Cardiocondyla obscurior</name>
    <dbReference type="NCBI Taxonomy" id="286306"/>
    <lineage>
        <taxon>Eukaryota</taxon>
        <taxon>Metazoa</taxon>
        <taxon>Ecdysozoa</taxon>
        <taxon>Arthropoda</taxon>
        <taxon>Hexapoda</taxon>
        <taxon>Insecta</taxon>
        <taxon>Pterygota</taxon>
        <taxon>Neoptera</taxon>
        <taxon>Endopterygota</taxon>
        <taxon>Hymenoptera</taxon>
        <taxon>Apocrita</taxon>
        <taxon>Aculeata</taxon>
        <taxon>Formicoidea</taxon>
        <taxon>Formicidae</taxon>
        <taxon>Myrmicinae</taxon>
        <taxon>Cardiocondyla</taxon>
    </lineage>
</organism>
<sequence>MTKLQAPTVAHWPRTVWTSVSSCCQSSSVGPSLRRPNDNLQYPLLFLPIEPAAFFSSRLCRGHLHPSHLVSVLLDRRLSSSITVPQVWLNRSTIVVASYVTSVLRGRIFSYFSFFSILFGCFSV</sequence>